<dbReference type="SUPFAM" id="SSF52954">
    <property type="entry name" value="Class II aaRS ABD-related"/>
    <property type="match status" value="1"/>
</dbReference>
<dbReference type="GO" id="GO:0005739">
    <property type="term" value="C:mitochondrion"/>
    <property type="evidence" value="ECO:0007669"/>
    <property type="project" value="TreeGrafter"/>
</dbReference>
<dbReference type="PANTHER" id="PTHR10745">
    <property type="entry name" value="GLYCYL-TRNA SYNTHETASE/DNA POLYMERASE SUBUNIT GAMMA-2"/>
    <property type="match status" value="1"/>
</dbReference>
<comment type="caution">
    <text evidence="2">The sequence shown here is derived from an EMBL/GenBank/DDBJ whole genome shotgun (WGS) entry which is preliminary data.</text>
</comment>
<evidence type="ECO:0000259" key="1">
    <source>
        <dbReference type="Pfam" id="PF03129"/>
    </source>
</evidence>
<dbReference type="GO" id="GO:0004820">
    <property type="term" value="F:glycine-tRNA ligase activity"/>
    <property type="evidence" value="ECO:0007669"/>
    <property type="project" value="TreeGrafter"/>
</dbReference>
<keyword evidence="3" id="KW-1185">Reference proteome</keyword>
<feature type="domain" description="Anticodon-binding" evidence="1">
    <location>
        <begin position="38"/>
        <end position="97"/>
    </location>
</feature>
<protein>
    <recommendedName>
        <fullName evidence="1">Anticodon-binding domain-containing protein</fullName>
    </recommendedName>
</protein>
<name>A0AAN6S496_9PEZI</name>
<organism evidence="2 3">
    <name type="scientific">Diplogelasinospora grovesii</name>
    <dbReference type="NCBI Taxonomy" id="303347"/>
    <lineage>
        <taxon>Eukaryota</taxon>
        <taxon>Fungi</taxon>
        <taxon>Dikarya</taxon>
        <taxon>Ascomycota</taxon>
        <taxon>Pezizomycotina</taxon>
        <taxon>Sordariomycetes</taxon>
        <taxon>Sordariomycetidae</taxon>
        <taxon>Sordariales</taxon>
        <taxon>Diplogelasinosporaceae</taxon>
        <taxon>Diplogelasinospora</taxon>
    </lineage>
</organism>
<dbReference type="Gene3D" id="3.40.50.800">
    <property type="entry name" value="Anticodon-binding domain"/>
    <property type="match status" value="1"/>
</dbReference>
<dbReference type="Proteomes" id="UP001303473">
    <property type="component" value="Unassembled WGS sequence"/>
</dbReference>
<dbReference type="Pfam" id="PF03129">
    <property type="entry name" value="HGTP_anticodon"/>
    <property type="match status" value="1"/>
</dbReference>
<dbReference type="EMBL" id="MU853811">
    <property type="protein sequence ID" value="KAK3939453.1"/>
    <property type="molecule type" value="Genomic_DNA"/>
</dbReference>
<gene>
    <name evidence="2" type="ORF">QBC46DRAFT_149630</name>
</gene>
<dbReference type="AlphaFoldDB" id="A0AAN6S496"/>
<proteinExistence type="predicted"/>
<evidence type="ECO:0000313" key="2">
    <source>
        <dbReference type="EMBL" id="KAK3939453.1"/>
    </source>
</evidence>
<reference evidence="3" key="1">
    <citation type="journal article" date="2023" name="Mol. Phylogenet. Evol.">
        <title>Genome-scale phylogeny and comparative genomics of the fungal order Sordariales.</title>
        <authorList>
            <person name="Hensen N."/>
            <person name="Bonometti L."/>
            <person name="Westerberg I."/>
            <person name="Brannstrom I.O."/>
            <person name="Guillou S."/>
            <person name="Cros-Aarteil S."/>
            <person name="Calhoun S."/>
            <person name="Haridas S."/>
            <person name="Kuo A."/>
            <person name="Mondo S."/>
            <person name="Pangilinan J."/>
            <person name="Riley R."/>
            <person name="LaButti K."/>
            <person name="Andreopoulos B."/>
            <person name="Lipzen A."/>
            <person name="Chen C."/>
            <person name="Yan M."/>
            <person name="Daum C."/>
            <person name="Ng V."/>
            <person name="Clum A."/>
            <person name="Steindorff A."/>
            <person name="Ohm R.A."/>
            <person name="Martin F."/>
            <person name="Silar P."/>
            <person name="Natvig D.O."/>
            <person name="Lalanne C."/>
            <person name="Gautier V."/>
            <person name="Ament-Velasquez S.L."/>
            <person name="Kruys A."/>
            <person name="Hutchinson M.I."/>
            <person name="Powell A.J."/>
            <person name="Barry K."/>
            <person name="Miller A.N."/>
            <person name="Grigoriev I.V."/>
            <person name="Debuchy R."/>
            <person name="Gladieux P."/>
            <person name="Hiltunen Thoren M."/>
            <person name="Johannesson H."/>
        </authorList>
    </citation>
    <scope>NUCLEOTIDE SEQUENCE [LARGE SCALE GENOMIC DNA]</scope>
    <source>
        <strain evidence="3">CBS 340.73</strain>
    </source>
</reference>
<sequence length="126" mass="13850">MSSSLRSVLVVSCTVFSSTCTGIGRMTLRGRQVRSLLISNNVDSSTAPISKRYARNDELGTPLGITIDFDAVKDGSIALKERETMVQVLGPEDDVIRPVEHLVNGAETWERIARRMPLFLGQGRDD</sequence>
<evidence type="ECO:0000313" key="3">
    <source>
        <dbReference type="Proteomes" id="UP001303473"/>
    </source>
</evidence>
<dbReference type="PANTHER" id="PTHR10745:SF0">
    <property type="entry name" value="GLYCINE--TRNA LIGASE"/>
    <property type="match status" value="1"/>
</dbReference>
<dbReference type="InterPro" id="IPR036621">
    <property type="entry name" value="Anticodon-bd_dom_sf"/>
</dbReference>
<dbReference type="GO" id="GO:0070150">
    <property type="term" value="P:mitochondrial glycyl-tRNA aminoacylation"/>
    <property type="evidence" value="ECO:0007669"/>
    <property type="project" value="TreeGrafter"/>
</dbReference>
<dbReference type="InterPro" id="IPR004154">
    <property type="entry name" value="Anticodon-bd"/>
</dbReference>
<dbReference type="InterPro" id="IPR027031">
    <property type="entry name" value="Gly-tRNA_synthase/POLG2"/>
</dbReference>
<accession>A0AAN6S496</accession>